<evidence type="ECO:0000313" key="3">
    <source>
        <dbReference type="Proteomes" id="UP000478052"/>
    </source>
</evidence>
<sequence length="44" mass="5361">MRKSSRFSLIFFLVFHGAFENYWEFQKTISLMHQLESLSNQKSF</sequence>
<dbReference type="AlphaFoldDB" id="A0A6G0YTG4"/>
<gene>
    <name evidence="2" type="ORF">FWK35_00011091</name>
</gene>
<feature type="signal peptide" evidence="1">
    <location>
        <begin position="1"/>
        <end position="20"/>
    </location>
</feature>
<dbReference type="Proteomes" id="UP000478052">
    <property type="component" value="Unassembled WGS sequence"/>
</dbReference>
<keyword evidence="1" id="KW-0732">Signal</keyword>
<comment type="caution">
    <text evidence="2">The sequence shown here is derived from an EMBL/GenBank/DDBJ whole genome shotgun (WGS) entry which is preliminary data.</text>
</comment>
<keyword evidence="3" id="KW-1185">Reference proteome</keyword>
<feature type="chain" id="PRO_5026076901" evidence="1">
    <location>
        <begin position="21"/>
        <end position="44"/>
    </location>
</feature>
<organism evidence="2 3">
    <name type="scientific">Aphis craccivora</name>
    <name type="common">Cowpea aphid</name>
    <dbReference type="NCBI Taxonomy" id="307492"/>
    <lineage>
        <taxon>Eukaryota</taxon>
        <taxon>Metazoa</taxon>
        <taxon>Ecdysozoa</taxon>
        <taxon>Arthropoda</taxon>
        <taxon>Hexapoda</taxon>
        <taxon>Insecta</taxon>
        <taxon>Pterygota</taxon>
        <taxon>Neoptera</taxon>
        <taxon>Paraneoptera</taxon>
        <taxon>Hemiptera</taxon>
        <taxon>Sternorrhyncha</taxon>
        <taxon>Aphidomorpha</taxon>
        <taxon>Aphidoidea</taxon>
        <taxon>Aphididae</taxon>
        <taxon>Aphidini</taxon>
        <taxon>Aphis</taxon>
        <taxon>Aphis</taxon>
    </lineage>
</organism>
<reference evidence="2 3" key="1">
    <citation type="submission" date="2019-08" db="EMBL/GenBank/DDBJ databases">
        <title>Whole genome of Aphis craccivora.</title>
        <authorList>
            <person name="Voronova N.V."/>
            <person name="Shulinski R.S."/>
            <person name="Bandarenka Y.V."/>
            <person name="Zhorov D.G."/>
            <person name="Warner D."/>
        </authorList>
    </citation>
    <scope>NUCLEOTIDE SEQUENCE [LARGE SCALE GENOMIC DNA]</scope>
    <source>
        <strain evidence="2">180601</strain>
        <tissue evidence="2">Whole Body</tissue>
    </source>
</reference>
<accession>A0A6G0YTG4</accession>
<dbReference type="EMBL" id="VUJU01002473">
    <property type="protein sequence ID" value="KAF0761177.1"/>
    <property type="molecule type" value="Genomic_DNA"/>
</dbReference>
<proteinExistence type="predicted"/>
<protein>
    <submittedName>
        <fullName evidence="2">Uncharacterized protein</fullName>
    </submittedName>
</protein>
<evidence type="ECO:0000313" key="2">
    <source>
        <dbReference type="EMBL" id="KAF0761177.1"/>
    </source>
</evidence>
<name>A0A6G0YTG4_APHCR</name>
<evidence type="ECO:0000256" key="1">
    <source>
        <dbReference type="SAM" id="SignalP"/>
    </source>
</evidence>